<dbReference type="KEGG" id="meso:BSQ44_04975"/>
<dbReference type="EMBL" id="CP018171">
    <property type="protein sequence ID" value="APH74412.1"/>
    <property type="molecule type" value="Genomic_DNA"/>
</dbReference>
<gene>
    <name evidence="1" type="ORF">BSQ44_04975</name>
</gene>
<protein>
    <recommendedName>
        <fullName evidence="3">Rhodanese-related sulfurtransferase</fullName>
    </recommendedName>
</protein>
<reference evidence="2" key="1">
    <citation type="submission" date="2016-11" db="EMBL/GenBank/DDBJ databases">
        <title>Mesorhizobium oceanicum sp. nov., isolated from deep seawater in South China Sea.</title>
        <authorList>
            <person name="Fu G.-Y."/>
        </authorList>
    </citation>
    <scope>NUCLEOTIDE SEQUENCE [LARGE SCALE GENOMIC DNA]</scope>
    <source>
        <strain evidence="2">B7</strain>
    </source>
</reference>
<dbReference type="Proteomes" id="UP000182840">
    <property type="component" value="Chromosome"/>
</dbReference>
<name>A0A1L3SYL3_9HYPH</name>
<proteinExistence type="predicted"/>
<evidence type="ECO:0008006" key="3">
    <source>
        <dbReference type="Google" id="ProtNLM"/>
    </source>
</evidence>
<keyword evidence="2" id="KW-1185">Reference proteome</keyword>
<dbReference type="RefSeq" id="WP_072607868.1">
    <property type="nucleotide sequence ID" value="NZ_CP018171.1"/>
</dbReference>
<dbReference type="InterPro" id="IPR028228">
    <property type="entry name" value="Imm53"/>
</dbReference>
<organism evidence="1 2">
    <name type="scientific">Aquibium oceanicum</name>
    <dbReference type="NCBI Taxonomy" id="1670800"/>
    <lineage>
        <taxon>Bacteria</taxon>
        <taxon>Pseudomonadati</taxon>
        <taxon>Pseudomonadota</taxon>
        <taxon>Alphaproteobacteria</taxon>
        <taxon>Hyphomicrobiales</taxon>
        <taxon>Phyllobacteriaceae</taxon>
        <taxon>Aquibium</taxon>
    </lineage>
</organism>
<dbReference type="AlphaFoldDB" id="A0A1L3SYL3"/>
<evidence type="ECO:0000313" key="1">
    <source>
        <dbReference type="EMBL" id="APH74412.1"/>
    </source>
</evidence>
<dbReference type="STRING" id="1670800.BSQ44_04975"/>
<evidence type="ECO:0000313" key="2">
    <source>
        <dbReference type="Proteomes" id="UP000182840"/>
    </source>
</evidence>
<sequence length="110" mass="12532">MNQSNSDWLAGWYRGQCNGEWEHSYGVSIETTDNPGWSLKIDLRGTPFEDVPFEKRESNIESETDWLVCLTQDKTFQAYGGPSRLSEMIGVFRDWIEDHVSGPIKTPSAT</sequence>
<accession>A0A1L3SYL3</accession>
<dbReference type="Pfam" id="PF15580">
    <property type="entry name" value="Imm53"/>
    <property type="match status" value="1"/>
</dbReference>